<evidence type="ECO:0000256" key="8">
    <source>
        <dbReference type="SAM" id="Phobius"/>
    </source>
</evidence>
<feature type="transmembrane region" description="Helical" evidence="8">
    <location>
        <begin position="181"/>
        <end position="204"/>
    </location>
</feature>
<evidence type="ECO:0000256" key="2">
    <source>
        <dbReference type="ARBA" id="ARBA00007935"/>
    </source>
</evidence>
<dbReference type="OrthoDB" id="9782305at2"/>
<dbReference type="Pfam" id="PF01032">
    <property type="entry name" value="FecCD"/>
    <property type="match status" value="1"/>
</dbReference>
<name>A0A0B6F1M2_9CORY</name>
<dbReference type="RefSeq" id="WP_042529908.1">
    <property type="nucleotide sequence ID" value="NZ_CP010827.1"/>
</dbReference>
<organism evidence="9 10">
    <name type="scientific">Corynebacterium singulare</name>
    <dbReference type="NCBI Taxonomy" id="161899"/>
    <lineage>
        <taxon>Bacteria</taxon>
        <taxon>Bacillati</taxon>
        <taxon>Actinomycetota</taxon>
        <taxon>Actinomycetes</taxon>
        <taxon>Mycobacteriales</taxon>
        <taxon>Corynebacteriaceae</taxon>
        <taxon>Corynebacterium</taxon>
    </lineage>
</organism>
<keyword evidence="6 8" id="KW-1133">Transmembrane helix</keyword>
<evidence type="ECO:0000313" key="10">
    <source>
        <dbReference type="Proteomes" id="UP000031890"/>
    </source>
</evidence>
<dbReference type="KEGG" id="csx:CSING_04095"/>
<feature type="transmembrane region" description="Helical" evidence="8">
    <location>
        <begin position="225"/>
        <end position="245"/>
    </location>
</feature>
<gene>
    <name evidence="9" type="primary">fepB</name>
    <name evidence="9" type="ORF">CSING_04095</name>
</gene>
<dbReference type="CDD" id="cd06550">
    <property type="entry name" value="TM_ABC_iron-siderophores_like"/>
    <property type="match status" value="1"/>
</dbReference>
<dbReference type="AlphaFoldDB" id="A0A0B6F1M2"/>
<dbReference type="Proteomes" id="UP000031890">
    <property type="component" value="Chromosome"/>
</dbReference>
<keyword evidence="7 8" id="KW-0472">Membrane</keyword>
<feature type="transmembrane region" description="Helical" evidence="8">
    <location>
        <begin position="341"/>
        <end position="359"/>
    </location>
</feature>
<reference evidence="9 10" key="1">
    <citation type="journal article" date="2015" name="Genome Announc.">
        <title>Complete Genome Sequence and Annotation of Corynebacterium singulare DSM 44357, Isolated from a Human Semen Specimen.</title>
        <authorList>
            <person name="Merten M."/>
            <person name="Brinkrolf K."/>
            <person name="Albersmeier A."/>
            <person name="Kutter Y."/>
            <person name="Ruckert C."/>
            <person name="Tauch A."/>
        </authorList>
    </citation>
    <scope>NUCLEOTIDE SEQUENCE [LARGE SCALE GENOMIC DNA]</scope>
    <source>
        <strain evidence="9">IBS B52218</strain>
    </source>
</reference>
<evidence type="ECO:0000256" key="7">
    <source>
        <dbReference type="ARBA" id="ARBA00023136"/>
    </source>
</evidence>
<evidence type="ECO:0000313" key="9">
    <source>
        <dbReference type="EMBL" id="AJI78365.1"/>
    </source>
</evidence>
<dbReference type="STRING" id="161899.CSING_04095"/>
<keyword evidence="5 8" id="KW-0812">Transmembrane</keyword>
<evidence type="ECO:0000256" key="4">
    <source>
        <dbReference type="ARBA" id="ARBA00022475"/>
    </source>
</evidence>
<comment type="subcellular location">
    <subcellularLocation>
        <location evidence="1">Cell membrane</location>
        <topology evidence="1">Multi-pass membrane protein</topology>
    </subcellularLocation>
</comment>
<feature type="transmembrane region" description="Helical" evidence="8">
    <location>
        <begin position="23"/>
        <end position="45"/>
    </location>
</feature>
<dbReference type="SUPFAM" id="SSF81345">
    <property type="entry name" value="ABC transporter involved in vitamin B12 uptake, BtuC"/>
    <property type="match status" value="1"/>
</dbReference>
<dbReference type="PANTHER" id="PTHR30472">
    <property type="entry name" value="FERRIC ENTEROBACTIN TRANSPORT SYSTEM PERMEASE PROTEIN"/>
    <property type="match status" value="1"/>
</dbReference>
<dbReference type="FunFam" id="1.10.3470.10:FF:000001">
    <property type="entry name" value="Vitamin B12 ABC transporter permease BtuC"/>
    <property type="match status" value="1"/>
</dbReference>
<feature type="transmembrane region" description="Helical" evidence="8">
    <location>
        <begin position="271"/>
        <end position="301"/>
    </location>
</feature>
<feature type="transmembrane region" description="Helical" evidence="8">
    <location>
        <begin position="153"/>
        <end position="175"/>
    </location>
</feature>
<protein>
    <submittedName>
        <fullName evidence="9">ABC-type Fe3+-siderophore transport system, permease component</fullName>
    </submittedName>
</protein>
<dbReference type="InterPro" id="IPR000522">
    <property type="entry name" value="ABC_transptr_permease_BtuC"/>
</dbReference>
<evidence type="ECO:0000256" key="6">
    <source>
        <dbReference type="ARBA" id="ARBA00022989"/>
    </source>
</evidence>
<feature type="transmembrane region" description="Helical" evidence="8">
    <location>
        <begin position="313"/>
        <end position="335"/>
    </location>
</feature>
<accession>A0A0B6F1M2</accession>
<dbReference type="HOGENOM" id="CLU_013016_1_0_11"/>
<evidence type="ECO:0000256" key="3">
    <source>
        <dbReference type="ARBA" id="ARBA00022448"/>
    </source>
</evidence>
<dbReference type="GO" id="GO:0005886">
    <property type="term" value="C:plasma membrane"/>
    <property type="evidence" value="ECO:0007669"/>
    <property type="project" value="UniProtKB-SubCell"/>
</dbReference>
<dbReference type="PANTHER" id="PTHR30472:SF1">
    <property type="entry name" value="FE(3+) DICITRATE TRANSPORT SYSTEM PERMEASE PROTEIN FECC-RELATED"/>
    <property type="match status" value="1"/>
</dbReference>
<dbReference type="Gene3D" id="1.10.3470.10">
    <property type="entry name" value="ABC transporter involved in vitamin B12 uptake, BtuC"/>
    <property type="match status" value="1"/>
</dbReference>
<dbReference type="GO" id="GO:0022857">
    <property type="term" value="F:transmembrane transporter activity"/>
    <property type="evidence" value="ECO:0007669"/>
    <property type="project" value="InterPro"/>
</dbReference>
<evidence type="ECO:0000256" key="5">
    <source>
        <dbReference type="ARBA" id="ARBA00022692"/>
    </source>
</evidence>
<sequence>MTSTTLPTPAAGTPRAAGHSRRLLGLALLVAALVALVFASLALGAKATSISELTQAWPTAWEILRGRTDTAQAAGTVGSSVAEIAGILATMRIPRTVLAIVVGAALGLAGTLVQGLTRNPLADPGLLGVNAGAALFVAAGIFLFGLTSMQSHLFLAFLGAGLAALLVFGLSAGGIGRGDTLGLVLAGSALSAVLVAATSAIVYIDPNALDTLRFWQAGSVTGRGFDIITPALVPLAIGAVLALALGPTLNILNLGAEAAQALGTNVARANILGFVAITLLAGAATAAAGPIGFIGLVVPHVARGITGPDYKWVTPYSALAGACLLLGADIVGRLIMRPGELQAGIVIALLGGPAFIWLVRHRTVVSL</sequence>
<feature type="transmembrane region" description="Helical" evidence="8">
    <location>
        <begin position="125"/>
        <end position="146"/>
    </location>
</feature>
<dbReference type="EMBL" id="CP010827">
    <property type="protein sequence ID" value="AJI78365.1"/>
    <property type="molecule type" value="Genomic_DNA"/>
</dbReference>
<comment type="similarity">
    <text evidence="2">Belongs to the binding-protein-dependent transport system permease family. FecCD subfamily.</text>
</comment>
<keyword evidence="4" id="KW-1003">Cell membrane</keyword>
<dbReference type="InterPro" id="IPR037294">
    <property type="entry name" value="ABC_BtuC-like"/>
</dbReference>
<proteinExistence type="inferred from homology"/>
<keyword evidence="3" id="KW-0813">Transport</keyword>
<dbReference type="GO" id="GO:0033214">
    <property type="term" value="P:siderophore-iron import into cell"/>
    <property type="evidence" value="ECO:0007669"/>
    <property type="project" value="TreeGrafter"/>
</dbReference>
<feature type="transmembrane region" description="Helical" evidence="8">
    <location>
        <begin position="96"/>
        <end position="113"/>
    </location>
</feature>
<evidence type="ECO:0000256" key="1">
    <source>
        <dbReference type="ARBA" id="ARBA00004651"/>
    </source>
</evidence>